<dbReference type="PATRIC" id="fig|656366.3.peg.30"/>
<evidence type="ECO:0000256" key="1">
    <source>
        <dbReference type="SAM" id="Coils"/>
    </source>
</evidence>
<protein>
    <submittedName>
        <fullName evidence="2">Uncharacterized protein</fullName>
    </submittedName>
</protein>
<organism evidence="2 3">
    <name type="scientific">Arthrobacter alpinus</name>
    <dbReference type="NCBI Taxonomy" id="656366"/>
    <lineage>
        <taxon>Bacteria</taxon>
        <taxon>Bacillati</taxon>
        <taxon>Actinomycetota</taxon>
        <taxon>Actinomycetes</taxon>
        <taxon>Micrococcales</taxon>
        <taxon>Micrococcaceae</taxon>
        <taxon>Arthrobacter</taxon>
    </lineage>
</organism>
<keyword evidence="3" id="KW-1185">Reference proteome</keyword>
<dbReference type="Proteomes" id="UP000062833">
    <property type="component" value="Chromosome"/>
</dbReference>
<name>A0A0M4QKI4_9MICC</name>
<dbReference type="KEGG" id="aaq:AOC05_00170"/>
<sequence>MIGFRTLASTSAHDAERKIAGILENWFKSKGFEDLPEREQKSDSAKGHTLQHQYRELDNGTKAFRWVYTEQWDKAPWQEDGLNQTAKTHITLATSGETVWFLADIHPPLEKGRYGERPRDTATPTFVRTLLDAVEFYDGQTLLPTGHSLAESAESLDVVLNSIQDDDRRGMVLVSTPPIRQTPTLWQETIRDVLRGTQGLTSVHMIAPEKLDAFNEWAGTAHGLMPGAIRTYKTGVNFENPLDGYVHRIMQHHRIVGEHSKKLNSILRRSLVAELASAELPDVLRQADVAFRKVVRQHLSSAGLENSSVSSELQDENKELTELLEMSDQENSELRNRAEDAEKYLKNLIEDNEVLNLELSSQQDQSDRIHADNRVLKRKLWDRGDESAYLPVVPHLESVKPPETFTELLERIGEIPGVLYCGDAETTVELDEFTDLGVSVVQKTWEVLRTFDAYAQARADTAFEGGIFQYQRNPEHGHYMRIRQISAHESDTVQKNQRMREQRTFAVPTEIDPTGQMIMYAHIPLATGRGRSPRLHFEDTWPTNGRVTIGYIGAHLDNKSTN</sequence>
<gene>
    <name evidence="2" type="ORF">AOC05_00170</name>
</gene>
<reference evidence="3" key="1">
    <citation type="submission" date="2015-09" db="EMBL/GenBank/DDBJ databases">
        <title>Complete genome of Arthrobacter alpinus strain R3.8.</title>
        <authorList>
            <person name="See-Too W.S."/>
            <person name="Chan K.G."/>
        </authorList>
    </citation>
    <scope>NUCLEOTIDE SEQUENCE [LARGE SCALE GENOMIC DNA]</scope>
    <source>
        <strain evidence="3">R3.8</strain>
    </source>
</reference>
<evidence type="ECO:0000313" key="3">
    <source>
        <dbReference type="Proteomes" id="UP000062833"/>
    </source>
</evidence>
<proteinExistence type="predicted"/>
<keyword evidence="1" id="KW-0175">Coiled coil</keyword>
<feature type="coiled-coil region" evidence="1">
    <location>
        <begin position="310"/>
        <end position="365"/>
    </location>
</feature>
<accession>A0A0M4QKI4</accession>
<evidence type="ECO:0000313" key="2">
    <source>
        <dbReference type="EMBL" id="ALE91147.1"/>
    </source>
</evidence>
<dbReference type="AlphaFoldDB" id="A0A0M4QKI4"/>
<dbReference type="EMBL" id="CP012677">
    <property type="protein sequence ID" value="ALE91147.1"/>
    <property type="molecule type" value="Genomic_DNA"/>
</dbReference>